<dbReference type="SUPFAM" id="SSF49599">
    <property type="entry name" value="TRAF domain-like"/>
    <property type="match status" value="3"/>
</dbReference>
<dbReference type="InterPro" id="IPR018957">
    <property type="entry name" value="Znf_C3HC4_RING-type"/>
</dbReference>
<feature type="zinc finger region" description="TRAF-type" evidence="11">
    <location>
        <begin position="125"/>
        <end position="173"/>
    </location>
</feature>
<keyword evidence="10" id="KW-0175">Coiled coil</keyword>
<accession>A0A6J8EZ60</accession>
<name>A0A6J8EZ60_MYTCO</name>
<evidence type="ECO:0000256" key="8">
    <source>
        <dbReference type="ARBA" id="ARBA00022833"/>
    </source>
</evidence>
<dbReference type="GO" id="GO:0009898">
    <property type="term" value="C:cytoplasmic side of plasma membrane"/>
    <property type="evidence" value="ECO:0007669"/>
    <property type="project" value="TreeGrafter"/>
</dbReference>
<keyword evidence="3" id="KW-1017">Isopeptide bond</keyword>
<dbReference type="GO" id="GO:0006915">
    <property type="term" value="P:apoptotic process"/>
    <property type="evidence" value="ECO:0007669"/>
    <property type="project" value="UniProtKB-KW"/>
</dbReference>
<dbReference type="Gene3D" id="3.30.40.10">
    <property type="entry name" value="Zinc/RING finger domain, C3HC4 (zinc finger)"/>
    <property type="match status" value="3"/>
</dbReference>
<dbReference type="InterPro" id="IPR049342">
    <property type="entry name" value="TRAF1-6_MATH_dom"/>
</dbReference>
<dbReference type="GO" id="GO:0008270">
    <property type="term" value="F:zinc ion binding"/>
    <property type="evidence" value="ECO:0007669"/>
    <property type="project" value="UniProtKB-KW"/>
</dbReference>
<keyword evidence="2" id="KW-0963">Cytoplasm</keyword>
<dbReference type="GO" id="GO:0005164">
    <property type="term" value="F:tumor necrosis factor receptor binding"/>
    <property type="evidence" value="ECO:0007669"/>
    <property type="project" value="TreeGrafter"/>
</dbReference>
<dbReference type="PANTHER" id="PTHR10131:SF153">
    <property type="entry name" value="RING-TYPE DOMAIN-CONTAINING PROTEIN"/>
    <property type="match status" value="1"/>
</dbReference>
<evidence type="ECO:0000259" key="14">
    <source>
        <dbReference type="PROSITE" id="PS50145"/>
    </source>
</evidence>
<evidence type="ECO:0000256" key="11">
    <source>
        <dbReference type="PROSITE-ProRule" id="PRU00207"/>
    </source>
</evidence>
<dbReference type="Gene3D" id="2.60.210.10">
    <property type="entry name" value="Apoptosis, Tumor Necrosis Factor Receptor Associated Protein 2, Chain A"/>
    <property type="match status" value="1"/>
</dbReference>
<keyword evidence="6" id="KW-0677">Repeat</keyword>
<dbReference type="PROSITE" id="PS51081">
    <property type="entry name" value="ZF_SIAH"/>
    <property type="match status" value="1"/>
</dbReference>
<keyword evidence="4" id="KW-0053">Apoptosis</keyword>
<dbReference type="InterPro" id="IPR017907">
    <property type="entry name" value="Znf_RING_CS"/>
</dbReference>
<dbReference type="PROSITE" id="PS50145">
    <property type="entry name" value="ZF_TRAF"/>
    <property type="match status" value="2"/>
</dbReference>
<organism evidence="16 17">
    <name type="scientific">Mytilus coruscus</name>
    <name type="common">Sea mussel</name>
    <dbReference type="NCBI Taxonomy" id="42192"/>
    <lineage>
        <taxon>Eukaryota</taxon>
        <taxon>Metazoa</taxon>
        <taxon>Spiralia</taxon>
        <taxon>Lophotrochozoa</taxon>
        <taxon>Mollusca</taxon>
        <taxon>Bivalvia</taxon>
        <taxon>Autobranchia</taxon>
        <taxon>Pteriomorphia</taxon>
        <taxon>Mytilida</taxon>
        <taxon>Mytiloidea</taxon>
        <taxon>Mytilidae</taxon>
        <taxon>Mytilinae</taxon>
        <taxon>Mytilus</taxon>
    </lineage>
</organism>
<dbReference type="AlphaFoldDB" id="A0A6J8EZ60"/>
<evidence type="ECO:0000313" key="17">
    <source>
        <dbReference type="Proteomes" id="UP000507470"/>
    </source>
</evidence>
<comment type="subcellular location">
    <subcellularLocation>
        <location evidence="1">Cytoplasm</location>
    </subcellularLocation>
</comment>
<evidence type="ECO:0000313" key="16">
    <source>
        <dbReference type="EMBL" id="CAC5424491.1"/>
    </source>
</evidence>
<dbReference type="GO" id="GO:0043122">
    <property type="term" value="P:regulation of canonical NF-kappaB signal transduction"/>
    <property type="evidence" value="ECO:0007669"/>
    <property type="project" value="TreeGrafter"/>
</dbReference>
<feature type="domain" description="TRAF-type" evidence="14">
    <location>
        <begin position="125"/>
        <end position="173"/>
    </location>
</feature>
<evidence type="ECO:0000259" key="13">
    <source>
        <dbReference type="PROSITE" id="PS50144"/>
    </source>
</evidence>
<dbReference type="SMART" id="SM00061">
    <property type="entry name" value="MATH"/>
    <property type="match status" value="1"/>
</dbReference>
<evidence type="ECO:0000256" key="9">
    <source>
        <dbReference type="ARBA" id="ARBA00022843"/>
    </source>
</evidence>
<dbReference type="PROSITE" id="PS50089">
    <property type="entry name" value="ZF_RING_2"/>
    <property type="match status" value="1"/>
</dbReference>
<dbReference type="PROSITE" id="PS00518">
    <property type="entry name" value="ZF_RING_1"/>
    <property type="match status" value="1"/>
</dbReference>
<dbReference type="GO" id="GO:0005737">
    <property type="term" value="C:cytoplasm"/>
    <property type="evidence" value="ECO:0007669"/>
    <property type="project" value="UniProtKB-SubCell"/>
</dbReference>
<feature type="domain" description="TRAF-type" evidence="14">
    <location>
        <begin position="180"/>
        <end position="227"/>
    </location>
</feature>
<gene>
    <name evidence="16" type="ORF">MCOR_56391</name>
</gene>
<dbReference type="Pfam" id="PF00097">
    <property type="entry name" value="zf-C3HC4"/>
    <property type="match status" value="1"/>
</dbReference>
<dbReference type="GO" id="GO:0042981">
    <property type="term" value="P:regulation of apoptotic process"/>
    <property type="evidence" value="ECO:0007669"/>
    <property type="project" value="InterPro"/>
</dbReference>
<evidence type="ECO:0000259" key="15">
    <source>
        <dbReference type="PROSITE" id="PS51081"/>
    </source>
</evidence>
<dbReference type="SMART" id="SM00184">
    <property type="entry name" value="RING"/>
    <property type="match status" value="1"/>
</dbReference>
<feature type="domain" description="MATH" evidence="13">
    <location>
        <begin position="416"/>
        <end position="561"/>
    </location>
</feature>
<keyword evidence="8 11" id="KW-0862">Zinc</keyword>
<keyword evidence="9" id="KW-0832">Ubl conjugation</keyword>
<dbReference type="PIRSF" id="PIRSF015614">
    <property type="entry name" value="TRAF"/>
    <property type="match status" value="1"/>
</dbReference>
<dbReference type="EMBL" id="CACVKT020010041">
    <property type="protein sequence ID" value="CAC5424491.1"/>
    <property type="molecule type" value="Genomic_DNA"/>
</dbReference>
<dbReference type="Pfam" id="PF21355">
    <property type="entry name" value="TRAF-mep_MATH"/>
    <property type="match status" value="1"/>
</dbReference>
<protein>
    <submittedName>
        <fullName evidence="16">TRAF3</fullName>
    </submittedName>
</protein>
<feature type="domain" description="RING-type" evidence="12">
    <location>
        <begin position="36"/>
        <end position="76"/>
    </location>
</feature>
<dbReference type="InterPro" id="IPR002083">
    <property type="entry name" value="MATH/TRAF_dom"/>
</dbReference>
<dbReference type="InterPro" id="IPR001293">
    <property type="entry name" value="Znf_TRAF"/>
</dbReference>
<dbReference type="OrthoDB" id="5947827at2759"/>
<dbReference type="PANTHER" id="PTHR10131">
    <property type="entry name" value="TNF RECEPTOR ASSOCIATED FACTOR"/>
    <property type="match status" value="1"/>
</dbReference>
<keyword evidence="17" id="KW-1185">Reference proteome</keyword>
<dbReference type="InterPro" id="IPR012227">
    <property type="entry name" value="TNF_rcpt-assoc_TRAF_met"/>
</dbReference>
<evidence type="ECO:0000256" key="5">
    <source>
        <dbReference type="ARBA" id="ARBA00022723"/>
    </source>
</evidence>
<dbReference type="FunFam" id="2.60.210.10:FF:000001">
    <property type="entry name" value="TNF receptor-associated factor"/>
    <property type="match status" value="1"/>
</dbReference>
<sequence>MDRSLNLLSLTSNVPASLQTPPGDPEFVKLAAKHRCLICHNVMRDAVMTQCGHRMCEGCLTQLLFDPQNKEPVHCPGKEDVCVQLKPEEIRGDNGTRREIRKLPVYCTYKAHGCPEKLPWKDLMTHESQCKYKPVPCPHIGCEAQCSEDKIEAHIKNCDYRPVRCRYCEETVPFSLQTDHQENTCRKAIISCLFKCDHEPGPREEIEIHMQTCQLRPQECKFKSMGCQFVGSERDMQKHNKDAADEHLQMITMYTASMDLQSMEMRRELQDISAERDTFQHIMESIQRDSTMLKDLVESIKVGQKELKVLKIVEKTERIIHLEKKVDDSAKKEVVDKLGRDVQSVKDRQSSLAERVNQIERSGFTGGGTGSQQNLQETTGPLVNQIQQHDRQLGLQDIRLAELDLRFQVLETASYSGILMWKIRDYSRRKQEAISGRTVSLYSQPFYTSRFGYKMCARLYLNGDGMGKGTHLSLFFVVMRGEYDALLPWPFQQKVTLLLLDQDAGARHVSDTFRPDPTSTSFKRPTSDMNIASGCPLFVSHAVLETRTYLKDDTIFIKVIVDNDGINAQG</sequence>
<reference evidence="16 17" key="1">
    <citation type="submission" date="2020-06" db="EMBL/GenBank/DDBJ databases">
        <authorList>
            <person name="Li R."/>
            <person name="Bekaert M."/>
        </authorList>
    </citation>
    <scope>NUCLEOTIDE SEQUENCE [LARGE SCALE GENOMIC DNA]</scope>
    <source>
        <strain evidence="17">wild</strain>
    </source>
</reference>
<dbReference type="GO" id="GO:0007165">
    <property type="term" value="P:signal transduction"/>
    <property type="evidence" value="ECO:0007669"/>
    <property type="project" value="InterPro"/>
</dbReference>
<dbReference type="InterPro" id="IPR008974">
    <property type="entry name" value="TRAF-like"/>
</dbReference>
<dbReference type="SUPFAM" id="SSF57850">
    <property type="entry name" value="RING/U-box"/>
    <property type="match status" value="1"/>
</dbReference>
<evidence type="ECO:0000256" key="2">
    <source>
        <dbReference type="ARBA" id="ARBA00022490"/>
    </source>
</evidence>
<keyword evidence="7 11" id="KW-0863">Zinc-finger</keyword>
<dbReference type="InterPro" id="IPR013083">
    <property type="entry name" value="Znf_RING/FYVE/PHD"/>
</dbReference>
<dbReference type="SUPFAM" id="SSF57953">
    <property type="entry name" value="Trimerization domain of TRAF"/>
    <property type="match status" value="1"/>
</dbReference>
<evidence type="ECO:0000256" key="3">
    <source>
        <dbReference type="ARBA" id="ARBA00022499"/>
    </source>
</evidence>
<dbReference type="InterPro" id="IPR013010">
    <property type="entry name" value="Znf_SIAH"/>
</dbReference>
<dbReference type="Proteomes" id="UP000507470">
    <property type="component" value="Unassembled WGS sequence"/>
</dbReference>
<evidence type="ECO:0000256" key="10">
    <source>
        <dbReference type="ARBA" id="ARBA00023054"/>
    </source>
</evidence>
<keyword evidence="5 11" id="KW-0479">Metal-binding</keyword>
<dbReference type="Pfam" id="PF02176">
    <property type="entry name" value="zf-TRAF"/>
    <property type="match status" value="1"/>
</dbReference>
<evidence type="ECO:0000256" key="6">
    <source>
        <dbReference type="ARBA" id="ARBA00022737"/>
    </source>
</evidence>
<dbReference type="InterPro" id="IPR001841">
    <property type="entry name" value="Znf_RING"/>
</dbReference>
<evidence type="ECO:0000256" key="1">
    <source>
        <dbReference type="ARBA" id="ARBA00004496"/>
    </source>
</evidence>
<feature type="domain" description="SIAH-type" evidence="15">
    <location>
        <begin position="102"/>
        <end position="160"/>
    </location>
</feature>
<feature type="zinc finger region" description="TRAF-type" evidence="11">
    <location>
        <begin position="180"/>
        <end position="227"/>
    </location>
</feature>
<evidence type="ECO:0000259" key="12">
    <source>
        <dbReference type="PROSITE" id="PS50089"/>
    </source>
</evidence>
<evidence type="ECO:0000256" key="7">
    <source>
        <dbReference type="ARBA" id="ARBA00022771"/>
    </source>
</evidence>
<evidence type="ECO:0000256" key="4">
    <source>
        <dbReference type="ARBA" id="ARBA00022703"/>
    </source>
</evidence>
<proteinExistence type="predicted"/>
<dbReference type="PROSITE" id="PS50144">
    <property type="entry name" value="MATH"/>
    <property type="match status" value="1"/>
</dbReference>